<evidence type="ECO:0000256" key="5">
    <source>
        <dbReference type="ARBA" id="ARBA00006936"/>
    </source>
</evidence>
<proteinExistence type="inferred from homology"/>
<keyword evidence="11" id="KW-0324">Glycolysis</keyword>
<comment type="caution">
    <text evidence="15">The sequence shown here is derived from an EMBL/GenBank/DDBJ whole genome shotgun (WGS) entry which is preliminary data.</text>
</comment>
<evidence type="ECO:0000256" key="2">
    <source>
        <dbReference type="ARBA" id="ARBA00001964"/>
    </source>
</evidence>
<comment type="similarity">
    <text evidence="5">Belongs to the alpha-ketoglutarate dehydrogenase family.</text>
</comment>
<reference evidence="15 16" key="1">
    <citation type="journal article" date="2018" name="Nat. Ecol. Evol.">
        <title>Shark genomes provide insights into elasmobranch evolution and the origin of vertebrates.</title>
        <authorList>
            <person name="Hara Y"/>
            <person name="Yamaguchi K"/>
            <person name="Onimaru K"/>
            <person name="Kadota M"/>
            <person name="Koyanagi M"/>
            <person name="Keeley SD"/>
            <person name="Tatsumi K"/>
            <person name="Tanaka K"/>
            <person name="Motone F"/>
            <person name="Kageyama Y"/>
            <person name="Nozu R"/>
            <person name="Adachi N"/>
            <person name="Nishimura O"/>
            <person name="Nakagawa R"/>
            <person name="Tanegashima C"/>
            <person name="Kiyatake I"/>
            <person name="Matsumoto R"/>
            <person name="Murakumo K"/>
            <person name="Nishida K"/>
            <person name="Terakita A"/>
            <person name="Kuratani S"/>
            <person name="Sato K"/>
            <person name="Hyodo S Kuraku.S."/>
        </authorList>
    </citation>
    <scope>NUCLEOTIDE SEQUENCE [LARGE SCALE GENOMIC DNA]</scope>
</reference>
<comment type="subcellular location">
    <subcellularLocation>
        <location evidence="4">Mitochondrion</location>
    </subcellularLocation>
    <subcellularLocation>
        <location evidence="3">Nucleus</location>
    </subcellularLocation>
</comment>
<dbReference type="STRING" id="137246.A0A401TFX1"/>
<name>A0A401TFX1_CHIPU</name>
<dbReference type="GO" id="GO:0004591">
    <property type="term" value="F:oxoglutarate dehydrogenase (succinyl-transferring) activity"/>
    <property type="evidence" value="ECO:0007669"/>
    <property type="project" value="UniProtKB-EC"/>
</dbReference>
<dbReference type="Gene3D" id="3.40.50.970">
    <property type="match status" value="1"/>
</dbReference>
<dbReference type="GO" id="GO:0030976">
    <property type="term" value="F:thiamine pyrophosphate binding"/>
    <property type="evidence" value="ECO:0007669"/>
    <property type="project" value="InterPro"/>
</dbReference>
<evidence type="ECO:0000256" key="8">
    <source>
        <dbReference type="ARBA" id="ARBA00023002"/>
    </source>
</evidence>
<keyword evidence="16" id="KW-1185">Reference proteome</keyword>
<evidence type="ECO:0000313" key="15">
    <source>
        <dbReference type="EMBL" id="GCC41554.1"/>
    </source>
</evidence>
<comment type="cofactor">
    <cofactor evidence="1">
        <name>Mg(2+)</name>
        <dbReference type="ChEBI" id="CHEBI:18420"/>
    </cofactor>
</comment>
<evidence type="ECO:0000256" key="3">
    <source>
        <dbReference type="ARBA" id="ARBA00004123"/>
    </source>
</evidence>
<keyword evidence="12" id="KW-0539">Nucleus</keyword>
<dbReference type="Proteomes" id="UP000287033">
    <property type="component" value="Unassembled WGS sequence"/>
</dbReference>
<evidence type="ECO:0000256" key="13">
    <source>
        <dbReference type="ARBA" id="ARBA00030680"/>
    </source>
</evidence>
<comment type="cofactor">
    <cofactor evidence="2">
        <name>thiamine diphosphate</name>
        <dbReference type="ChEBI" id="CHEBI:58937"/>
    </cofactor>
</comment>
<dbReference type="EMBL" id="BEZZ01066355">
    <property type="protein sequence ID" value="GCC41554.1"/>
    <property type="molecule type" value="Genomic_DNA"/>
</dbReference>
<feature type="non-terminal residue" evidence="15">
    <location>
        <position position="96"/>
    </location>
</feature>
<accession>A0A401TFX1</accession>
<keyword evidence="7" id="KW-0460">Magnesium</keyword>
<evidence type="ECO:0000256" key="1">
    <source>
        <dbReference type="ARBA" id="ARBA00001946"/>
    </source>
</evidence>
<dbReference type="GO" id="GO:0005634">
    <property type="term" value="C:nucleus"/>
    <property type="evidence" value="ECO:0007669"/>
    <property type="project" value="UniProtKB-SubCell"/>
</dbReference>
<dbReference type="PANTHER" id="PTHR23152:SF7">
    <property type="entry name" value="2-OXOGLUTARATE DEHYDROGENASE COMPLEX COMPONENT E1"/>
    <property type="match status" value="1"/>
</dbReference>
<keyword evidence="9" id="KW-0786">Thiamine pyrophosphate</keyword>
<evidence type="ECO:0000313" key="16">
    <source>
        <dbReference type="Proteomes" id="UP000287033"/>
    </source>
</evidence>
<dbReference type="OrthoDB" id="413077at2759"/>
<dbReference type="InterPro" id="IPR011603">
    <property type="entry name" value="2oxoglutarate_DH_E1"/>
</dbReference>
<dbReference type="AlphaFoldDB" id="A0A401TFX1"/>
<keyword evidence="8" id="KW-0560">Oxidoreductase</keyword>
<dbReference type="PANTHER" id="PTHR23152">
    <property type="entry name" value="2-OXOGLUTARATE DEHYDROGENASE"/>
    <property type="match status" value="1"/>
</dbReference>
<dbReference type="GO" id="GO:0005739">
    <property type="term" value="C:mitochondrion"/>
    <property type="evidence" value="ECO:0007669"/>
    <property type="project" value="UniProtKB-SubCell"/>
</dbReference>
<keyword evidence="10" id="KW-0496">Mitochondrion</keyword>
<evidence type="ECO:0000256" key="12">
    <source>
        <dbReference type="ARBA" id="ARBA00023242"/>
    </source>
</evidence>
<evidence type="ECO:0000256" key="6">
    <source>
        <dbReference type="ARBA" id="ARBA00012280"/>
    </source>
</evidence>
<sequence length="96" mass="10478">MIHRCEAISGLQAVRSPPLGFDLIFQKPACAGIDGRGLTAPSCVFAARFEEFLQRKWSSEKRFGLEGCEVLIPALKTIIDKSSESGVDNVIMGMPH</sequence>
<dbReference type="EC" id="1.2.4.2" evidence="6"/>
<evidence type="ECO:0000256" key="4">
    <source>
        <dbReference type="ARBA" id="ARBA00004173"/>
    </source>
</evidence>
<protein>
    <recommendedName>
        <fullName evidence="6">oxoglutarate dehydrogenase (succinyl-transferring)</fullName>
        <ecNumber evidence="6">1.2.4.2</ecNumber>
    </recommendedName>
    <alternativeName>
        <fullName evidence="13">Alpha-ketoglutarate dehydrogenase</fullName>
    </alternativeName>
</protein>
<evidence type="ECO:0000256" key="7">
    <source>
        <dbReference type="ARBA" id="ARBA00022842"/>
    </source>
</evidence>
<evidence type="ECO:0000256" key="10">
    <source>
        <dbReference type="ARBA" id="ARBA00023128"/>
    </source>
</evidence>
<dbReference type="GO" id="GO:0006096">
    <property type="term" value="P:glycolytic process"/>
    <property type="evidence" value="ECO:0007669"/>
    <property type="project" value="UniProtKB-KW"/>
</dbReference>
<evidence type="ECO:0000256" key="9">
    <source>
        <dbReference type="ARBA" id="ARBA00023052"/>
    </source>
</evidence>
<comment type="catalytic activity">
    <reaction evidence="14">
        <text>N(6)-[(R)-lipoyl]-L-lysyl-[protein] + 2-oxoglutarate + H(+) = N(6)-[(R)-S(8)-succinyldihydrolipoyl]-L-lysyl-[protein] + CO2</text>
        <dbReference type="Rhea" id="RHEA:12188"/>
        <dbReference type="Rhea" id="RHEA-COMP:10474"/>
        <dbReference type="Rhea" id="RHEA-COMP:20092"/>
        <dbReference type="ChEBI" id="CHEBI:15378"/>
        <dbReference type="ChEBI" id="CHEBI:16526"/>
        <dbReference type="ChEBI" id="CHEBI:16810"/>
        <dbReference type="ChEBI" id="CHEBI:83099"/>
        <dbReference type="ChEBI" id="CHEBI:83120"/>
        <dbReference type="EC" id="1.2.4.2"/>
    </reaction>
    <physiologicalReaction direction="left-to-right" evidence="14">
        <dbReference type="Rhea" id="RHEA:12189"/>
    </physiologicalReaction>
</comment>
<dbReference type="GO" id="GO:0045252">
    <property type="term" value="C:oxoglutarate dehydrogenase complex"/>
    <property type="evidence" value="ECO:0007669"/>
    <property type="project" value="TreeGrafter"/>
</dbReference>
<evidence type="ECO:0000256" key="14">
    <source>
        <dbReference type="ARBA" id="ARBA00051042"/>
    </source>
</evidence>
<evidence type="ECO:0000256" key="11">
    <source>
        <dbReference type="ARBA" id="ARBA00023152"/>
    </source>
</evidence>
<organism evidence="15 16">
    <name type="scientific">Chiloscyllium punctatum</name>
    <name type="common">Brownbanded bambooshark</name>
    <name type="synonym">Hemiscyllium punctatum</name>
    <dbReference type="NCBI Taxonomy" id="137246"/>
    <lineage>
        <taxon>Eukaryota</taxon>
        <taxon>Metazoa</taxon>
        <taxon>Chordata</taxon>
        <taxon>Craniata</taxon>
        <taxon>Vertebrata</taxon>
        <taxon>Chondrichthyes</taxon>
        <taxon>Elasmobranchii</taxon>
        <taxon>Galeomorphii</taxon>
        <taxon>Galeoidea</taxon>
        <taxon>Orectolobiformes</taxon>
        <taxon>Hemiscylliidae</taxon>
        <taxon>Chiloscyllium</taxon>
    </lineage>
</organism>
<dbReference type="GO" id="GO:0006099">
    <property type="term" value="P:tricarboxylic acid cycle"/>
    <property type="evidence" value="ECO:0007669"/>
    <property type="project" value="TreeGrafter"/>
</dbReference>
<gene>
    <name evidence="15" type="ORF">chiPu_0025818</name>
</gene>